<dbReference type="PROSITE" id="PS50931">
    <property type="entry name" value="HTH_LYSR"/>
    <property type="match status" value="1"/>
</dbReference>
<dbReference type="InterPro" id="IPR036388">
    <property type="entry name" value="WH-like_DNA-bd_sf"/>
</dbReference>
<name>A0A1M4MY39_9RHOB</name>
<dbReference type="SUPFAM" id="SSF46785">
    <property type="entry name" value="Winged helix' DNA-binding domain"/>
    <property type="match status" value="1"/>
</dbReference>
<dbReference type="GO" id="GO:0043565">
    <property type="term" value="F:sequence-specific DNA binding"/>
    <property type="evidence" value="ECO:0007669"/>
    <property type="project" value="TreeGrafter"/>
</dbReference>
<dbReference type="Pfam" id="PF03466">
    <property type="entry name" value="LysR_substrate"/>
    <property type="match status" value="1"/>
</dbReference>
<evidence type="ECO:0000313" key="6">
    <source>
        <dbReference type="EMBL" id="SCM67509.1"/>
    </source>
</evidence>
<dbReference type="GO" id="GO:0003700">
    <property type="term" value="F:DNA-binding transcription factor activity"/>
    <property type="evidence" value="ECO:0007669"/>
    <property type="project" value="InterPro"/>
</dbReference>
<proteinExistence type="inferred from homology"/>
<evidence type="ECO:0000256" key="2">
    <source>
        <dbReference type="ARBA" id="ARBA00023015"/>
    </source>
</evidence>
<keyword evidence="4" id="KW-0804">Transcription</keyword>
<gene>
    <name evidence="6" type="ORF">KARMA_1708</name>
</gene>
<dbReference type="PANTHER" id="PTHR30427:SF1">
    <property type="entry name" value="TRANSCRIPTIONAL ACTIVATOR PROTEIN LYSR"/>
    <property type="match status" value="1"/>
</dbReference>
<dbReference type="Gene3D" id="3.40.190.290">
    <property type="match status" value="1"/>
</dbReference>
<keyword evidence="7" id="KW-1185">Reference proteome</keyword>
<sequence length="299" mass="32704">MLSQRSLEAFRAVIECGTVSGAAENLHVSQPAVSRLIKDLEDRTGLQLFTRFGGKIVPTPEARELAIEIDRSFIGLSAIEKAARDIKVGKRSTISISAMPAIAHSVLSDTLVSYQRERPDFRVSLQSMQTHNVVRKVATRASQLGFTSPTHHEYDVDLIRTIKLPYCCILREGQELTAKAELSFDDFGGQNVVAFERSTATGTMMERAFAQMTNPPEITVSTHLSTLVSGLVLRGMGISIVDPFTAAAHRAQGGIVRPFADAAEFSLAIIRPRGQSLGPDLSAFLEQFERELIPYKDGS</sequence>
<dbReference type="GO" id="GO:0010628">
    <property type="term" value="P:positive regulation of gene expression"/>
    <property type="evidence" value="ECO:0007669"/>
    <property type="project" value="TreeGrafter"/>
</dbReference>
<accession>A0A1M4MY39</accession>
<dbReference type="PANTHER" id="PTHR30427">
    <property type="entry name" value="TRANSCRIPTIONAL ACTIVATOR PROTEIN LYSR"/>
    <property type="match status" value="1"/>
</dbReference>
<feature type="domain" description="HTH lysR-type" evidence="5">
    <location>
        <begin position="1"/>
        <end position="59"/>
    </location>
</feature>
<dbReference type="InterPro" id="IPR036390">
    <property type="entry name" value="WH_DNA-bd_sf"/>
</dbReference>
<dbReference type="RefSeq" id="WP_072706138.1">
    <property type="nucleotide sequence ID" value="NZ_FMJB01000046.1"/>
</dbReference>
<protein>
    <submittedName>
        <fullName evidence="6">LysR family transcriptional regulator</fullName>
    </submittedName>
</protein>
<dbReference type="Gene3D" id="1.10.10.10">
    <property type="entry name" value="Winged helix-like DNA-binding domain superfamily/Winged helix DNA-binding domain"/>
    <property type="match status" value="1"/>
</dbReference>
<evidence type="ECO:0000259" key="5">
    <source>
        <dbReference type="PROSITE" id="PS50931"/>
    </source>
</evidence>
<dbReference type="SUPFAM" id="SSF53850">
    <property type="entry name" value="Periplasmic binding protein-like II"/>
    <property type="match status" value="1"/>
</dbReference>
<dbReference type="AlphaFoldDB" id="A0A1M4MY39"/>
<dbReference type="InterPro" id="IPR000847">
    <property type="entry name" value="LysR_HTH_N"/>
</dbReference>
<comment type="similarity">
    <text evidence="1">Belongs to the LysR transcriptional regulatory family.</text>
</comment>
<organism evidence="6 7">
    <name type="scientific">Donghicola eburneus</name>
    <dbReference type="NCBI Taxonomy" id="393278"/>
    <lineage>
        <taxon>Bacteria</taxon>
        <taxon>Pseudomonadati</taxon>
        <taxon>Pseudomonadota</taxon>
        <taxon>Alphaproteobacteria</taxon>
        <taxon>Rhodobacterales</taxon>
        <taxon>Roseobacteraceae</taxon>
        <taxon>Donghicola</taxon>
    </lineage>
</organism>
<dbReference type="Pfam" id="PF00126">
    <property type="entry name" value="HTH_1"/>
    <property type="match status" value="1"/>
</dbReference>
<dbReference type="PRINTS" id="PR00039">
    <property type="entry name" value="HTHLYSR"/>
</dbReference>
<dbReference type="EMBL" id="FMJB01000046">
    <property type="protein sequence ID" value="SCM67509.1"/>
    <property type="molecule type" value="Genomic_DNA"/>
</dbReference>
<keyword evidence="2" id="KW-0805">Transcription regulation</keyword>
<keyword evidence="3" id="KW-0238">DNA-binding</keyword>
<dbReference type="Proteomes" id="UP000184085">
    <property type="component" value="Unassembled WGS sequence"/>
</dbReference>
<evidence type="ECO:0000256" key="1">
    <source>
        <dbReference type="ARBA" id="ARBA00009437"/>
    </source>
</evidence>
<reference evidence="7" key="1">
    <citation type="submission" date="2016-09" db="EMBL/GenBank/DDBJ databases">
        <authorList>
            <person name="Wibberg D."/>
        </authorList>
    </citation>
    <scope>NUCLEOTIDE SEQUENCE [LARGE SCALE GENOMIC DNA]</scope>
</reference>
<evidence type="ECO:0000256" key="4">
    <source>
        <dbReference type="ARBA" id="ARBA00023163"/>
    </source>
</evidence>
<dbReference type="InterPro" id="IPR005119">
    <property type="entry name" value="LysR_subst-bd"/>
</dbReference>
<evidence type="ECO:0000256" key="3">
    <source>
        <dbReference type="ARBA" id="ARBA00023125"/>
    </source>
</evidence>
<evidence type="ECO:0000313" key="7">
    <source>
        <dbReference type="Proteomes" id="UP000184085"/>
    </source>
</evidence>